<feature type="transmembrane region" description="Helical" evidence="1">
    <location>
        <begin position="20"/>
        <end position="39"/>
    </location>
</feature>
<evidence type="ECO:0000256" key="1">
    <source>
        <dbReference type="SAM" id="Phobius"/>
    </source>
</evidence>
<keyword evidence="1" id="KW-0472">Membrane</keyword>
<name>A0A8A4TQZ9_SULCO</name>
<dbReference type="Pfam" id="PF16316">
    <property type="entry name" value="DUF4956"/>
    <property type="match status" value="1"/>
</dbReference>
<proteinExistence type="predicted"/>
<evidence type="ECO:0000313" key="3">
    <source>
        <dbReference type="Proteomes" id="UP000663929"/>
    </source>
</evidence>
<dbReference type="EMBL" id="CP071793">
    <property type="protein sequence ID" value="QTD51970.1"/>
    <property type="molecule type" value="Genomic_DNA"/>
</dbReference>
<protein>
    <submittedName>
        <fullName evidence="2">DUF4956 domain-containing protein</fullName>
    </submittedName>
</protein>
<dbReference type="RefSeq" id="WP_237382082.1">
    <property type="nucleotide sequence ID" value="NZ_CP071793.1"/>
</dbReference>
<accession>A0A8A4TQZ9</accession>
<dbReference type="Proteomes" id="UP000663929">
    <property type="component" value="Chromosome"/>
</dbReference>
<feature type="transmembrane region" description="Helical" evidence="1">
    <location>
        <begin position="51"/>
        <end position="67"/>
    </location>
</feature>
<gene>
    <name evidence="2" type="ORF">J3U87_05810</name>
</gene>
<dbReference type="KEGG" id="scor:J3U87_05810"/>
<organism evidence="2 3">
    <name type="scientific">Sulfidibacter corallicola</name>
    <dbReference type="NCBI Taxonomy" id="2818388"/>
    <lineage>
        <taxon>Bacteria</taxon>
        <taxon>Pseudomonadati</taxon>
        <taxon>Acidobacteriota</taxon>
        <taxon>Holophagae</taxon>
        <taxon>Acanthopleuribacterales</taxon>
        <taxon>Acanthopleuribacteraceae</taxon>
        <taxon>Sulfidibacter</taxon>
    </lineage>
</organism>
<dbReference type="InterPro" id="IPR032531">
    <property type="entry name" value="DUF4956"/>
</dbReference>
<feature type="transmembrane region" description="Helical" evidence="1">
    <location>
        <begin position="119"/>
        <end position="136"/>
    </location>
</feature>
<evidence type="ECO:0000313" key="2">
    <source>
        <dbReference type="EMBL" id="QTD51970.1"/>
    </source>
</evidence>
<keyword evidence="1" id="KW-0812">Transmembrane</keyword>
<reference evidence="2" key="1">
    <citation type="submission" date="2021-03" db="EMBL/GenBank/DDBJ databases">
        <title>Acanthopleuribacteraceae sp. M133.</title>
        <authorList>
            <person name="Wang G."/>
        </authorList>
    </citation>
    <scope>NUCLEOTIDE SEQUENCE</scope>
    <source>
        <strain evidence="2">M133</strain>
    </source>
</reference>
<keyword evidence="1" id="KW-1133">Transmembrane helix</keyword>
<keyword evidence="3" id="KW-1185">Reference proteome</keyword>
<sequence>MDILNQLNEGALQDLKLVPTLINLALVLLLGQILAWHYLKYSQVLSNKRKFARLFVFIAATTMMVISVVKTSLALSLGLVGALSIIRFRTPIKEPEDLSYLFLALATGIGIGADQRLATLVMFAGILLTLTLLNVFRGGNDQAPRVYANVTTPLSGEEAGERCSEKGLATLLAQVNEGSVKADLRRVDSQDGVLNATLVLDLKDPAEIGRIVGRIQRVFPAAAVSVVEGASLD</sequence>
<dbReference type="AlphaFoldDB" id="A0A8A4TQZ9"/>